<evidence type="ECO:0000313" key="16">
    <source>
        <dbReference type="EMBL" id="QDF64868.1"/>
    </source>
</evidence>
<proteinExistence type="inferred from homology"/>
<dbReference type="Pfam" id="PF01467">
    <property type="entry name" value="CTP_transf_like"/>
    <property type="match status" value="1"/>
</dbReference>
<evidence type="ECO:0000256" key="7">
    <source>
        <dbReference type="ARBA" id="ARBA00022741"/>
    </source>
</evidence>
<comment type="pathway">
    <text evidence="2 14">Cofactor biosynthesis; NAD(+) biosynthesis; deamido-NAD(+) from nicotinate D-ribonucleotide: step 1/1.</text>
</comment>
<organism evidence="16 17">
    <name type="scientific">Mycoplasma nasistruthionis</name>
    <dbReference type="NCBI Taxonomy" id="353852"/>
    <lineage>
        <taxon>Bacteria</taxon>
        <taxon>Bacillati</taxon>
        <taxon>Mycoplasmatota</taxon>
        <taxon>Mollicutes</taxon>
        <taxon>Mycoplasmataceae</taxon>
        <taxon>Mycoplasma</taxon>
    </lineage>
</organism>
<dbReference type="InterPro" id="IPR004821">
    <property type="entry name" value="Cyt_trans-like"/>
</dbReference>
<dbReference type="EMBL" id="CP041147">
    <property type="protein sequence ID" value="QDF64868.1"/>
    <property type="molecule type" value="Genomic_DNA"/>
</dbReference>
<evidence type="ECO:0000256" key="14">
    <source>
        <dbReference type="HAMAP-Rule" id="MF_00244"/>
    </source>
</evidence>
<comment type="catalytic activity">
    <reaction evidence="13">
        <text>P(1),P(4)-bis(5'-adenosyl) tetraphosphate + H2O = 2 ADP + 2 H(+)</text>
        <dbReference type="Rhea" id="RHEA:24252"/>
        <dbReference type="ChEBI" id="CHEBI:15377"/>
        <dbReference type="ChEBI" id="CHEBI:15378"/>
        <dbReference type="ChEBI" id="CHEBI:58141"/>
        <dbReference type="ChEBI" id="CHEBI:456216"/>
        <dbReference type="EC" id="3.6.1.41"/>
    </reaction>
</comment>
<dbReference type="NCBIfam" id="NF005519">
    <property type="entry name" value="PRK07152.1"/>
    <property type="match status" value="1"/>
</dbReference>
<keyword evidence="5 14" id="KW-0548">Nucleotidyltransferase</keyword>
<dbReference type="InterPro" id="IPR014729">
    <property type="entry name" value="Rossmann-like_a/b/a_fold"/>
</dbReference>
<gene>
    <name evidence="14" type="primary">nadD</name>
    <name evidence="16" type="ORF">FIV53_00880</name>
</gene>
<comment type="similarity">
    <text evidence="14">Belongs to the NadD family.</text>
</comment>
<dbReference type="Pfam" id="PF01966">
    <property type="entry name" value="HD"/>
    <property type="match status" value="1"/>
</dbReference>
<dbReference type="InterPro" id="IPR005248">
    <property type="entry name" value="NadD/NMNAT"/>
</dbReference>
<dbReference type="CDD" id="cd02165">
    <property type="entry name" value="NMNAT"/>
    <property type="match status" value="1"/>
</dbReference>
<dbReference type="Gene3D" id="1.10.3210.10">
    <property type="entry name" value="Hypothetical protein af1432"/>
    <property type="match status" value="1"/>
</dbReference>
<dbReference type="NCBIfam" id="TIGR00488">
    <property type="entry name" value="bis(5'-nucleosyl)-tetraphosphatase (symmetrical) YqeK"/>
    <property type="match status" value="1"/>
</dbReference>
<dbReference type="GO" id="GO:0046872">
    <property type="term" value="F:metal ion binding"/>
    <property type="evidence" value="ECO:0007669"/>
    <property type="project" value="UniProtKB-KW"/>
</dbReference>
<dbReference type="InterPro" id="IPR003607">
    <property type="entry name" value="HD/PDEase_dom"/>
</dbReference>
<keyword evidence="9 14" id="KW-0067">ATP-binding</keyword>
<feature type="domain" description="HD/PDEase" evidence="15">
    <location>
        <begin position="190"/>
        <end position="316"/>
    </location>
</feature>
<dbReference type="GO" id="GO:0004515">
    <property type="term" value="F:nicotinate-nucleotide adenylyltransferase activity"/>
    <property type="evidence" value="ECO:0007669"/>
    <property type="project" value="UniProtKB-UniRule"/>
</dbReference>
<evidence type="ECO:0000256" key="12">
    <source>
        <dbReference type="ARBA" id="ARBA00048721"/>
    </source>
</evidence>
<dbReference type="GO" id="GO:0008803">
    <property type="term" value="F:bis(5'-nucleosyl)-tetraphosphatase (symmetrical) activity"/>
    <property type="evidence" value="ECO:0007669"/>
    <property type="project" value="UniProtKB-EC"/>
</dbReference>
<dbReference type="PANTHER" id="PTHR39321">
    <property type="entry name" value="NICOTINATE-NUCLEOTIDE ADENYLYLTRANSFERASE-RELATED"/>
    <property type="match status" value="1"/>
</dbReference>
<evidence type="ECO:0000259" key="15">
    <source>
        <dbReference type="SMART" id="SM00471"/>
    </source>
</evidence>
<evidence type="ECO:0000256" key="10">
    <source>
        <dbReference type="ARBA" id="ARBA00023004"/>
    </source>
</evidence>
<dbReference type="SUPFAM" id="SSF52374">
    <property type="entry name" value="Nucleotidylyl transferase"/>
    <property type="match status" value="1"/>
</dbReference>
<keyword evidence="11 14" id="KW-0520">NAD</keyword>
<accession>A0A4Y6I7I1</accession>
<dbReference type="GO" id="GO:0009435">
    <property type="term" value="P:NAD+ biosynthetic process"/>
    <property type="evidence" value="ECO:0007669"/>
    <property type="project" value="UniProtKB-UniRule"/>
</dbReference>
<dbReference type="GO" id="GO:0005524">
    <property type="term" value="F:ATP binding"/>
    <property type="evidence" value="ECO:0007669"/>
    <property type="project" value="UniProtKB-KW"/>
</dbReference>
<keyword evidence="4 14" id="KW-0808">Transferase</keyword>
<evidence type="ECO:0000256" key="3">
    <source>
        <dbReference type="ARBA" id="ARBA00022642"/>
    </source>
</evidence>
<dbReference type="SMART" id="SM00471">
    <property type="entry name" value="HDc"/>
    <property type="match status" value="1"/>
</dbReference>
<evidence type="ECO:0000256" key="11">
    <source>
        <dbReference type="ARBA" id="ARBA00023027"/>
    </source>
</evidence>
<dbReference type="UniPathway" id="UPA00253">
    <property type="reaction ID" value="UER00332"/>
</dbReference>
<dbReference type="InterPro" id="IPR006674">
    <property type="entry name" value="HD_domain"/>
</dbReference>
<dbReference type="Proteomes" id="UP000315201">
    <property type="component" value="Chromosome"/>
</dbReference>
<evidence type="ECO:0000313" key="17">
    <source>
        <dbReference type="Proteomes" id="UP000315201"/>
    </source>
</evidence>
<dbReference type="NCBIfam" id="TIGR00482">
    <property type="entry name" value="nicotinate (nicotinamide) nucleotide adenylyltransferase"/>
    <property type="match status" value="1"/>
</dbReference>
<evidence type="ECO:0000256" key="8">
    <source>
        <dbReference type="ARBA" id="ARBA00022801"/>
    </source>
</evidence>
<dbReference type="PANTHER" id="PTHR39321:SF3">
    <property type="entry name" value="PHOSPHOPANTETHEINE ADENYLYLTRANSFERASE"/>
    <property type="match status" value="1"/>
</dbReference>
<protein>
    <recommendedName>
        <fullName evidence="14">Probable nicotinate-nucleotide adenylyltransferase</fullName>
        <ecNumber evidence="14">2.7.7.18</ecNumber>
    </recommendedName>
    <alternativeName>
        <fullName evidence="14">Deamido-NAD(+) diphosphorylase</fullName>
    </alternativeName>
    <alternativeName>
        <fullName evidence="14">Deamido-NAD(+) pyrophosphorylase</fullName>
    </alternativeName>
    <alternativeName>
        <fullName evidence="14">Nicotinate mononucleotide adenylyltransferase</fullName>
        <shortName evidence="14">NaMN adenylyltransferase</shortName>
    </alternativeName>
</protein>
<keyword evidence="7 14" id="KW-0547">Nucleotide-binding</keyword>
<keyword evidence="17" id="KW-1185">Reference proteome</keyword>
<keyword evidence="8" id="KW-0378">Hydrolase</keyword>
<dbReference type="EC" id="2.7.7.18" evidence="14"/>
<dbReference type="RefSeq" id="WP_208664909.1">
    <property type="nucleotide sequence ID" value="NZ_CP041147.1"/>
</dbReference>
<evidence type="ECO:0000256" key="5">
    <source>
        <dbReference type="ARBA" id="ARBA00022695"/>
    </source>
</evidence>
<evidence type="ECO:0000256" key="2">
    <source>
        <dbReference type="ARBA" id="ARBA00005019"/>
    </source>
</evidence>
<evidence type="ECO:0000256" key="6">
    <source>
        <dbReference type="ARBA" id="ARBA00022723"/>
    </source>
</evidence>
<dbReference type="HAMAP" id="MF_00244">
    <property type="entry name" value="NaMN_adenylyltr"/>
    <property type="match status" value="1"/>
</dbReference>
<keyword evidence="10" id="KW-0408">Iron</keyword>
<dbReference type="SUPFAM" id="SSF109604">
    <property type="entry name" value="HD-domain/PDEase-like"/>
    <property type="match status" value="1"/>
</dbReference>
<reference evidence="16 17" key="1">
    <citation type="submission" date="2019-06" db="EMBL/GenBank/DDBJ databases">
        <title>Mycoplasma nasistruthionis sp. nov. str Ms03.</title>
        <authorList>
            <person name="Botes A."/>
        </authorList>
    </citation>
    <scope>NUCLEOTIDE SEQUENCE [LARGE SCALE GENOMIC DNA]</scope>
    <source>
        <strain evidence="16 17">Ms03</strain>
    </source>
</reference>
<dbReference type="InterPro" id="IPR005249">
    <property type="entry name" value="YqeK"/>
</dbReference>
<evidence type="ECO:0000256" key="9">
    <source>
        <dbReference type="ARBA" id="ARBA00022840"/>
    </source>
</evidence>
<evidence type="ECO:0000256" key="13">
    <source>
        <dbReference type="ARBA" id="ARBA00049417"/>
    </source>
</evidence>
<dbReference type="Gene3D" id="3.40.50.620">
    <property type="entry name" value="HUPs"/>
    <property type="match status" value="1"/>
</dbReference>
<keyword evidence="6" id="KW-0479">Metal-binding</keyword>
<dbReference type="AlphaFoldDB" id="A0A4Y6I7I1"/>
<sequence length="360" mass="41674">MKIGIYGGSFDPIHIGHIKTAENAIKELNLDKLIFIPANLSPFKKNNKVASNQHRLNMISMSLGQKMEVSDFELKRQGVSYTIDTVKYFKNKYKNHEIFLIIGSDNVPTLNKWKNIDEIASLVKIAVVRRSNKINKINIKKYNGVLLKNEPIEASSTIYKKGVFEIVSPEVQNYIQKHFLYAEQIIHNYLSAKRAKHCMATGEFAANLAKAHGLSARQAYYAGIFHDIAKEIDPEIQKQWILNNEPDMDVEYPKYKLHQYAGYIWLKYGYLLEDQEILNAIKIHTSMAENMTSLDKILFIADKICQGRKFPGIQKVRELTFKDLEAGFQEVVKYTYQFNIDKGVEFDQKQESLYRKWGKF</sequence>
<evidence type="ECO:0000256" key="1">
    <source>
        <dbReference type="ARBA" id="ARBA00002324"/>
    </source>
</evidence>
<comment type="catalytic activity">
    <reaction evidence="12 14">
        <text>nicotinate beta-D-ribonucleotide + ATP + H(+) = deamido-NAD(+) + diphosphate</text>
        <dbReference type="Rhea" id="RHEA:22860"/>
        <dbReference type="ChEBI" id="CHEBI:15378"/>
        <dbReference type="ChEBI" id="CHEBI:30616"/>
        <dbReference type="ChEBI" id="CHEBI:33019"/>
        <dbReference type="ChEBI" id="CHEBI:57502"/>
        <dbReference type="ChEBI" id="CHEBI:58437"/>
        <dbReference type="EC" id="2.7.7.18"/>
    </reaction>
</comment>
<dbReference type="NCBIfam" id="TIGR00125">
    <property type="entry name" value="cyt_tran_rel"/>
    <property type="match status" value="1"/>
</dbReference>
<dbReference type="CDD" id="cd00077">
    <property type="entry name" value="HDc"/>
    <property type="match status" value="1"/>
</dbReference>
<keyword evidence="3 14" id="KW-0662">Pyridine nucleotide biosynthesis</keyword>
<comment type="function">
    <text evidence="1 14">Catalyzes the reversible adenylation of nicotinate mononucleotide (NaMN) to nicotinic acid adenine dinucleotide (NaAD).</text>
</comment>
<evidence type="ECO:0000256" key="4">
    <source>
        <dbReference type="ARBA" id="ARBA00022679"/>
    </source>
</evidence>
<name>A0A4Y6I7I1_9MOLU</name>